<evidence type="ECO:0000313" key="4">
    <source>
        <dbReference type="Proteomes" id="UP000192611"/>
    </source>
</evidence>
<comment type="caution">
    <text evidence="3">The sequence shown here is derived from an EMBL/GenBank/DDBJ whole genome shotgun (WGS) entry which is preliminary data.</text>
</comment>
<gene>
    <name evidence="3" type="ORF">B6D57_00800</name>
</gene>
<sequence>MPFMIENLSSLAGRAISPLISPFKNRTKRPQKVKKILVVKIWATGEVLLTTPALRTLRRLFPNAEINYLTGIRSSPIIATNPNINRILTVDESIFISLNPIKIMQLMLDLRKQDYDLCILFHHSFAFALIFRIICSGILAGINRRGEGALLNYSTEYDETIHQADEYLNVVLSLGGKPEDKGLEIFLTEKVTNKVEKQLKDAGISEKYIVIAPGGGDNPKTKMPNKLMPINKWNALVQKLCSLSIPILIIGSKSDRKRARILASLSSNITDITGKTTIPEVSAVIKCSRLLITNDSLPLHISSAFKTPTIVIFGPTNPVRYGPYKNDNSIIISPRVKCAPCYRDGYLENCVRMICWEDIDPEEIMQFVKEKLNLVR</sequence>
<dbReference type="PANTHER" id="PTHR30160:SF1">
    <property type="entry name" value="LIPOPOLYSACCHARIDE 1,2-N-ACETYLGLUCOSAMINETRANSFERASE-RELATED"/>
    <property type="match status" value="1"/>
</dbReference>
<evidence type="ECO:0000313" key="3">
    <source>
        <dbReference type="EMBL" id="OQX91149.1"/>
    </source>
</evidence>
<keyword evidence="1" id="KW-0328">Glycosyltransferase</keyword>
<evidence type="ECO:0008006" key="5">
    <source>
        <dbReference type="Google" id="ProtNLM"/>
    </source>
</evidence>
<organism evidence="3 4">
    <name type="scientific">Candidatus Coatesbacteria bacterium 4484_99</name>
    <dbReference type="NCBI Taxonomy" id="1970774"/>
    <lineage>
        <taxon>Bacteria</taxon>
        <taxon>Candidatus Coatesiibacteriota</taxon>
    </lineage>
</organism>
<dbReference type="AlphaFoldDB" id="A0A1W9S2U9"/>
<evidence type="ECO:0000256" key="2">
    <source>
        <dbReference type="ARBA" id="ARBA00022679"/>
    </source>
</evidence>
<dbReference type="GO" id="GO:0009244">
    <property type="term" value="P:lipopolysaccharide core region biosynthetic process"/>
    <property type="evidence" value="ECO:0007669"/>
    <property type="project" value="TreeGrafter"/>
</dbReference>
<dbReference type="InterPro" id="IPR002201">
    <property type="entry name" value="Glyco_trans_9"/>
</dbReference>
<protein>
    <recommendedName>
        <fullName evidence="5">Lipopolysaccharide heptosyltransferase II</fullName>
    </recommendedName>
</protein>
<reference evidence="4" key="1">
    <citation type="submission" date="2017-03" db="EMBL/GenBank/DDBJ databases">
        <title>Novel pathways for hydrocarbon cycling and metabolic interdependencies in hydrothermal sediment communities.</title>
        <authorList>
            <person name="Dombrowski N."/>
            <person name="Seitz K."/>
            <person name="Teske A."/>
            <person name="Baker B."/>
        </authorList>
    </citation>
    <scope>NUCLEOTIDE SEQUENCE [LARGE SCALE GENOMIC DNA]</scope>
</reference>
<proteinExistence type="predicted"/>
<dbReference type="Pfam" id="PF01075">
    <property type="entry name" value="Glyco_transf_9"/>
    <property type="match status" value="1"/>
</dbReference>
<dbReference type="GO" id="GO:0008713">
    <property type="term" value="F:ADP-heptose-lipopolysaccharide heptosyltransferase activity"/>
    <property type="evidence" value="ECO:0007669"/>
    <property type="project" value="TreeGrafter"/>
</dbReference>
<dbReference type="Gene3D" id="3.40.50.2000">
    <property type="entry name" value="Glycogen Phosphorylase B"/>
    <property type="match status" value="2"/>
</dbReference>
<keyword evidence="2" id="KW-0808">Transferase</keyword>
<dbReference type="CDD" id="cd03789">
    <property type="entry name" value="GT9_LPS_heptosyltransferase"/>
    <property type="match status" value="1"/>
</dbReference>
<dbReference type="SUPFAM" id="SSF53756">
    <property type="entry name" value="UDP-Glycosyltransferase/glycogen phosphorylase"/>
    <property type="match status" value="1"/>
</dbReference>
<dbReference type="Proteomes" id="UP000192611">
    <property type="component" value="Unassembled WGS sequence"/>
</dbReference>
<dbReference type="EMBL" id="NATQ01000010">
    <property type="protein sequence ID" value="OQX91149.1"/>
    <property type="molecule type" value="Genomic_DNA"/>
</dbReference>
<dbReference type="InterPro" id="IPR051199">
    <property type="entry name" value="LPS_LOS_Heptosyltrfase"/>
</dbReference>
<dbReference type="PANTHER" id="PTHR30160">
    <property type="entry name" value="TETRAACYLDISACCHARIDE 4'-KINASE-RELATED"/>
    <property type="match status" value="1"/>
</dbReference>
<name>A0A1W9S2U9_9BACT</name>
<dbReference type="GO" id="GO:0005829">
    <property type="term" value="C:cytosol"/>
    <property type="evidence" value="ECO:0007669"/>
    <property type="project" value="TreeGrafter"/>
</dbReference>
<evidence type="ECO:0000256" key="1">
    <source>
        <dbReference type="ARBA" id="ARBA00022676"/>
    </source>
</evidence>
<accession>A0A1W9S2U9</accession>